<evidence type="ECO:0000313" key="11">
    <source>
        <dbReference type="Proteomes" id="UP001157161"/>
    </source>
</evidence>
<evidence type="ECO:0000256" key="2">
    <source>
        <dbReference type="ARBA" id="ARBA00006739"/>
    </source>
</evidence>
<evidence type="ECO:0000256" key="4">
    <source>
        <dbReference type="ARBA" id="ARBA00022692"/>
    </source>
</evidence>
<dbReference type="InterPro" id="IPR007267">
    <property type="entry name" value="GtrA_DPMS_TM"/>
</dbReference>
<dbReference type="PANTHER" id="PTHR48090">
    <property type="entry name" value="UNDECAPRENYL-PHOSPHATE 4-DEOXY-4-FORMAMIDO-L-ARABINOSE TRANSFERASE-RELATED"/>
    <property type="match status" value="1"/>
</dbReference>
<dbReference type="Gene3D" id="3.90.550.10">
    <property type="entry name" value="Spore Coat Polysaccharide Biosynthesis Protein SpsA, Chain A"/>
    <property type="match status" value="1"/>
</dbReference>
<dbReference type="InterPro" id="IPR039528">
    <property type="entry name" value="DPM1-like"/>
</dbReference>
<sequence length="384" mass="41122">MSSAATVIVPTFNEGPNVAELVRRLAASVPEGSEILFVDDSTDTTPETIREVAAASAVEVRLIHRTEAVGGLSGAVVEGLRAAQHRWCVVMDGDLQHPPELVPVLLETGRETAADVVVASRRAPGGSSEGLADARRRLVSSASIALTRAMFPRRLRDCTDPMTGFFALDRTRIDLAGLRPEGFKILLEILARQSLVVVEEPFVFGERFAGESKATLSQGVRFVRQVARLRFGRMPAFALIGALGAVANLAIMAGLIALGSSYVVAAIAAAVLTIVGNFVLQEAFVFRDLRHEGRSVARRFATSFAFNASEAALRLPVLVLLVEAARIPSVLAQAATLVVAFLARFVFHSRVVYRPRRTRPASPLVRAGEGTTAELPVPREARAG</sequence>
<dbReference type="InterPro" id="IPR001173">
    <property type="entry name" value="Glyco_trans_2-like"/>
</dbReference>
<comment type="caution">
    <text evidence="10">The sequence shown here is derived from an EMBL/GenBank/DDBJ whole genome shotgun (WGS) entry which is preliminary data.</text>
</comment>
<dbReference type="CDD" id="cd06442">
    <property type="entry name" value="DPM1_like"/>
    <property type="match status" value="1"/>
</dbReference>
<evidence type="ECO:0000256" key="1">
    <source>
        <dbReference type="ARBA" id="ARBA00004141"/>
    </source>
</evidence>
<keyword evidence="4 7" id="KW-0812">Transmembrane</keyword>
<organism evidence="10 11">
    <name type="scientific">Litorihabitans aurantiacus</name>
    <dbReference type="NCBI Taxonomy" id="1930061"/>
    <lineage>
        <taxon>Bacteria</taxon>
        <taxon>Bacillati</taxon>
        <taxon>Actinomycetota</taxon>
        <taxon>Actinomycetes</taxon>
        <taxon>Micrococcales</taxon>
        <taxon>Beutenbergiaceae</taxon>
        <taxon>Litorihabitans</taxon>
    </lineage>
</organism>
<keyword evidence="6 7" id="KW-0472">Membrane</keyword>
<feature type="domain" description="Glycosyltransferase 2-like" evidence="8">
    <location>
        <begin position="6"/>
        <end position="160"/>
    </location>
</feature>
<feature type="transmembrane region" description="Helical" evidence="7">
    <location>
        <begin position="234"/>
        <end position="256"/>
    </location>
</feature>
<dbReference type="PANTHER" id="PTHR48090:SF7">
    <property type="entry name" value="RFBJ PROTEIN"/>
    <property type="match status" value="1"/>
</dbReference>
<evidence type="ECO:0000256" key="5">
    <source>
        <dbReference type="ARBA" id="ARBA00022989"/>
    </source>
</evidence>
<evidence type="ECO:0000256" key="6">
    <source>
        <dbReference type="ARBA" id="ARBA00023136"/>
    </source>
</evidence>
<reference evidence="10" key="1">
    <citation type="journal article" date="2014" name="Int. J. Syst. Evol. Microbiol.">
        <title>Complete genome sequence of Corynebacterium casei LMG S-19264T (=DSM 44701T), isolated from a smear-ripened cheese.</title>
        <authorList>
            <consortium name="US DOE Joint Genome Institute (JGI-PGF)"/>
            <person name="Walter F."/>
            <person name="Albersmeier A."/>
            <person name="Kalinowski J."/>
            <person name="Ruckert C."/>
        </authorList>
    </citation>
    <scope>NUCLEOTIDE SEQUENCE</scope>
    <source>
        <strain evidence="10">NBRC 112290</strain>
    </source>
</reference>
<evidence type="ECO:0000256" key="7">
    <source>
        <dbReference type="SAM" id="Phobius"/>
    </source>
</evidence>
<dbReference type="Pfam" id="PF04138">
    <property type="entry name" value="GtrA_DPMS_TM"/>
    <property type="match status" value="1"/>
</dbReference>
<keyword evidence="5 7" id="KW-1133">Transmembrane helix</keyword>
<accession>A0AA37XAS7</accession>
<dbReference type="GO" id="GO:0000271">
    <property type="term" value="P:polysaccharide biosynthetic process"/>
    <property type="evidence" value="ECO:0007669"/>
    <property type="project" value="InterPro"/>
</dbReference>
<protein>
    <submittedName>
        <fullName evidence="10">Dolichol monophosphate mannose synthase</fullName>
    </submittedName>
</protein>
<comment type="similarity">
    <text evidence="2">Belongs to the glycosyltransferase 2 family.</text>
</comment>
<proteinExistence type="inferred from homology"/>
<dbReference type="EMBL" id="BSUM01000001">
    <property type="protein sequence ID" value="GMA30419.1"/>
    <property type="molecule type" value="Genomic_DNA"/>
</dbReference>
<feature type="domain" description="GtrA/DPMS transmembrane" evidence="9">
    <location>
        <begin position="237"/>
        <end position="352"/>
    </location>
</feature>
<evidence type="ECO:0000259" key="9">
    <source>
        <dbReference type="Pfam" id="PF04138"/>
    </source>
</evidence>
<reference evidence="10" key="2">
    <citation type="submission" date="2023-02" db="EMBL/GenBank/DDBJ databases">
        <authorList>
            <person name="Sun Q."/>
            <person name="Mori K."/>
        </authorList>
    </citation>
    <scope>NUCLEOTIDE SEQUENCE</scope>
    <source>
        <strain evidence="10">NBRC 112290</strain>
    </source>
</reference>
<dbReference type="InterPro" id="IPR050256">
    <property type="entry name" value="Glycosyltransferase_2"/>
</dbReference>
<keyword evidence="3" id="KW-0808">Transferase</keyword>
<evidence type="ECO:0000259" key="8">
    <source>
        <dbReference type="Pfam" id="PF00535"/>
    </source>
</evidence>
<dbReference type="GO" id="GO:0016020">
    <property type="term" value="C:membrane"/>
    <property type="evidence" value="ECO:0007669"/>
    <property type="project" value="UniProtKB-SubCell"/>
</dbReference>
<evidence type="ECO:0000313" key="10">
    <source>
        <dbReference type="EMBL" id="GMA30419.1"/>
    </source>
</evidence>
<dbReference type="Pfam" id="PF00535">
    <property type="entry name" value="Glycos_transf_2"/>
    <property type="match status" value="1"/>
</dbReference>
<feature type="transmembrane region" description="Helical" evidence="7">
    <location>
        <begin position="327"/>
        <end position="347"/>
    </location>
</feature>
<dbReference type="AlphaFoldDB" id="A0AA37XAS7"/>
<dbReference type="RefSeq" id="WP_284249046.1">
    <property type="nucleotide sequence ID" value="NZ_BSUM01000001.1"/>
</dbReference>
<evidence type="ECO:0000256" key="3">
    <source>
        <dbReference type="ARBA" id="ARBA00022679"/>
    </source>
</evidence>
<dbReference type="Proteomes" id="UP001157161">
    <property type="component" value="Unassembled WGS sequence"/>
</dbReference>
<dbReference type="GO" id="GO:0004582">
    <property type="term" value="F:dolichyl-phosphate beta-D-mannosyltransferase activity"/>
    <property type="evidence" value="ECO:0007669"/>
    <property type="project" value="InterPro"/>
</dbReference>
<dbReference type="SUPFAM" id="SSF53448">
    <property type="entry name" value="Nucleotide-diphospho-sugar transferases"/>
    <property type="match status" value="1"/>
</dbReference>
<keyword evidence="11" id="KW-1185">Reference proteome</keyword>
<gene>
    <name evidence="10" type="ORF">GCM10025875_04110</name>
</gene>
<feature type="transmembrane region" description="Helical" evidence="7">
    <location>
        <begin position="262"/>
        <end position="280"/>
    </location>
</feature>
<comment type="subcellular location">
    <subcellularLocation>
        <location evidence="1">Membrane</location>
        <topology evidence="1">Multi-pass membrane protein</topology>
    </subcellularLocation>
</comment>
<dbReference type="InterPro" id="IPR029044">
    <property type="entry name" value="Nucleotide-diphossugar_trans"/>
</dbReference>
<name>A0AA37XAS7_9MICO</name>